<dbReference type="Gene3D" id="3.40.1410.10">
    <property type="entry name" value="Chorismate lyase-like"/>
    <property type="match status" value="1"/>
</dbReference>
<proteinExistence type="predicted"/>
<protein>
    <submittedName>
        <fullName evidence="1">Uncharacterized protein</fullName>
    </submittedName>
</protein>
<reference evidence="1" key="1">
    <citation type="submission" date="2018-06" db="EMBL/GenBank/DDBJ databases">
        <authorList>
            <person name="Zhirakovskaya E."/>
        </authorList>
    </citation>
    <scope>NUCLEOTIDE SEQUENCE</scope>
</reference>
<sequence>MNPQDELQSLTTLFSSEGELIEEAKHVSASQTPEPYKQLLAHDHHMTLSMEQHHQCTVDVKVLDEHLEENRYTRKILLLNKNNNKAVQFGIVRFNFDYVTSAVREEILSGTIPLGRVLINHNVLRNVDLGAMLAITAGAELAGYFDQPSGVITYGRLATIFCNQQPAVDLLEVSAPLNESVH</sequence>
<dbReference type="AlphaFoldDB" id="A0A3B1D8Z5"/>
<evidence type="ECO:0000313" key="1">
    <source>
        <dbReference type="EMBL" id="VAX39316.1"/>
    </source>
</evidence>
<accession>A0A3B1D8Z5</accession>
<dbReference type="InterPro" id="IPR028978">
    <property type="entry name" value="Chorismate_lyase_/UTRA_dom_sf"/>
</dbReference>
<organism evidence="1">
    <name type="scientific">hydrothermal vent metagenome</name>
    <dbReference type="NCBI Taxonomy" id="652676"/>
    <lineage>
        <taxon>unclassified sequences</taxon>
        <taxon>metagenomes</taxon>
        <taxon>ecological metagenomes</taxon>
    </lineage>
</organism>
<name>A0A3B1D8Z5_9ZZZZ</name>
<dbReference type="EMBL" id="UOGL01000320">
    <property type="protein sequence ID" value="VAX39316.1"/>
    <property type="molecule type" value="Genomic_DNA"/>
</dbReference>
<gene>
    <name evidence="1" type="ORF">MNBD_PLANCTO02-444</name>
</gene>
<dbReference type="SUPFAM" id="SSF64288">
    <property type="entry name" value="Chorismate lyase-like"/>
    <property type="match status" value="1"/>
</dbReference>